<organism evidence="2 3">
    <name type="scientific">Dyella acidiphila</name>
    <dbReference type="NCBI Taxonomy" id="2775866"/>
    <lineage>
        <taxon>Bacteria</taxon>
        <taxon>Pseudomonadati</taxon>
        <taxon>Pseudomonadota</taxon>
        <taxon>Gammaproteobacteria</taxon>
        <taxon>Lysobacterales</taxon>
        <taxon>Rhodanobacteraceae</taxon>
        <taxon>Dyella</taxon>
    </lineage>
</organism>
<dbReference type="SUPFAM" id="SSF141868">
    <property type="entry name" value="EAL domain-like"/>
    <property type="match status" value="1"/>
</dbReference>
<gene>
    <name evidence="2" type="ORF">IGX34_15355</name>
</gene>
<dbReference type="SUPFAM" id="SSF55781">
    <property type="entry name" value="GAF domain-like"/>
    <property type="match status" value="1"/>
</dbReference>
<dbReference type="EMBL" id="JACZZA010000009">
    <property type="protein sequence ID" value="MBE1161760.1"/>
    <property type="molecule type" value="Genomic_DNA"/>
</dbReference>
<dbReference type="PROSITE" id="PS50883">
    <property type="entry name" value="EAL"/>
    <property type="match status" value="1"/>
</dbReference>
<dbReference type="Gene3D" id="3.30.70.270">
    <property type="match status" value="1"/>
</dbReference>
<dbReference type="InterPro" id="IPR050706">
    <property type="entry name" value="Cyclic-di-GMP_PDE-like"/>
</dbReference>
<dbReference type="Pfam" id="PF01590">
    <property type="entry name" value="GAF"/>
    <property type="match status" value="1"/>
</dbReference>
<evidence type="ECO:0000313" key="3">
    <source>
        <dbReference type="Proteomes" id="UP000651010"/>
    </source>
</evidence>
<dbReference type="CDD" id="cd01948">
    <property type="entry name" value="EAL"/>
    <property type="match status" value="1"/>
</dbReference>
<dbReference type="Proteomes" id="UP000651010">
    <property type="component" value="Unassembled WGS sequence"/>
</dbReference>
<reference evidence="2 3" key="1">
    <citation type="submission" date="2020-09" db="EMBL/GenBank/DDBJ databases">
        <title>Dyella sp. 7MK23 isolated from forest soil.</title>
        <authorList>
            <person name="Fu J."/>
        </authorList>
    </citation>
    <scope>NUCLEOTIDE SEQUENCE [LARGE SCALE GENOMIC DNA]</scope>
    <source>
        <strain evidence="2 3">7MK23</strain>
    </source>
</reference>
<dbReference type="InterPro" id="IPR029016">
    <property type="entry name" value="GAF-like_dom_sf"/>
</dbReference>
<evidence type="ECO:0000259" key="1">
    <source>
        <dbReference type="PROSITE" id="PS50883"/>
    </source>
</evidence>
<dbReference type="InterPro" id="IPR001633">
    <property type="entry name" value="EAL_dom"/>
</dbReference>
<dbReference type="Gene3D" id="3.20.20.450">
    <property type="entry name" value="EAL domain"/>
    <property type="match status" value="1"/>
</dbReference>
<dbReference type="PANTHER" id="PTHR33121:SF79">
    <property type="entry name" value="CYCLIC DI-GMP PHOSPHODIESTERASE PDED-RELATED"/>
    <property type="match status" value="1"/>
</dbReference>
<dbReference type="Gene3D" id="3.30.450.40">
    <property type="match status" value="1"/>
</dbReference>
<comment type="caution">
    <text evidence="2">The sequence shown here is derived from an EMBL/GenBank/DDBJ whole genome shotgun (WGS) entry which is preliminary data.</text>
</comment>
<evidence type="ECO:0000313" key="2">
    <source>
        <dbReference type="EMBL" id="MBE1161760.1"/>
    </source>
</evidence>
<sequence>MTLKDLPGEEPGESKRQRDLWSLRLLDSPREEQLDVITQLTAQSLNMPVALITLVDRHRQWFKSTYGWDAQETPRDVSFCSFALHEPELLVVEDATRDVRFADNPLVTGEPHVRFYAGAVIRSPAKTPLGTLCVVDHKPRTLSSSDRQQLLRLAQLVESEIRQRNLVGKLLAEIEKDKELGEERPVLGRTEIYGHVVEAIKQGRPFVLGLGRLRPFELARSLNIPEDELHRELLERLRLLPADVTYGAWRQDSFALFKASDATVGIPALVADLERCLGNAFEILPHGRYATVCVGISEYPADGISARTLFQAADSVLPSHTSSNKLLNVAVHSSAGKTPEHLKEEMIRRLQDGILHDRIYLEYQPIVDIYTRALVRAEALLRWKDPELGNVSPADFIPVAEKSGLIVRLGSLVITNIVKDMQARVAAGKKPIPISLNISGKQIRDPEFITFLQDSLKNTPLSPGDLELEVTESSLIEDLPRAAETMKEVHRMGITCAIDDFGVGFSSFNYLRHLPVRNLKIDKDFVREVDTNQRDNEIVSAIIRLAHALGMSVTAEGVETEEQLHALRNLGCDLIQGYLIARPNAFEALNEYC</sequence>
<dbReference type="InterPro" id="IPR035919">
    <property type="entry name" value="EAL_sf"/>
</dbReference>
<protein>
    <submittedName>
        <fullName evidence="2">Sensor domain-containing phosphodiesterase</fullName>
    </submittedName>
</protein>
<dbReference type="RefSeq" id="WP_192556600.1">
    <property type="nucleotide sequence ID" value="NZ_JACZZA010000009.1"/>
</dbReference>
<proteinExistence type="predicted"/>
<dbReference type="SMART" id="SM00065">
    <property type="entry name" value="GAF"/>
    <property type="match status" value="1"/>
</dbReference>
<dbReference type="InterPro" id="IPR043128">
    <property type="entry name" value="Rev_trsase/Diguanyl_cyclase"/>
</dbReference>
<feature type="domain" description="EAL" evidence="1">
    <location>
        <begin position="343"/>
        <end position="593"/>
    </location>
</feature>
<keyword evidence="3" id="KW-1185">Reference proteome</keyword>
<dbReference type="PANTHER" id="PTHR33121">
    <property type="entry name" value="CYCLIC DI-GMP PHOSPHODIESTERASE PDEF"/>
    <property type="match status" value="1"/>
</dbReference>
<dbReference type="SMART" id="SM00052">
    <property type="entry name" value="EAL"/>
    <property type="match status" value="1"/>
</dbReference>
<accession>A0ABR9GCJ1</accession>
<dbReference type="InterPro" id="IPR003018">
    <property type="entry name" value="GAF"/>
</dbReference>
<name>A0ABR9GCJ1_9GAMM</name>
<dbReference type="Pfam" id="PF00563">
    <property type="entry name" value="EAL"/>
    <property type="match status" value="1"/>
</dbReference>